<comment type="caution">
    <text evidence="3">The sequence shown here is derived from an EMBL/GenBank/DDBJ whole genome shotgun (WGS) entry which is preliminary data.</text>
</comment>
<dbReference type="InterPro" id="IPR007527">
    <property type="entry name" value="Znf_SWIM"/>
</dbReference>
<keyword evidence="1" id="KW-0862">Zinc</keyword>
<evidence type="ECO:0000259" key="2">
    <source>
        <dbReference type="PROSITE" id="PS50966"/>
    </source>
</evidence>
<dbReference type="Pfam" id="PF09588">
    <property type="entry name" value="YqaJ"/>
    <property type="match status" value="1"/>
</dbReference>
<dbReference type="InterPro" id="IPR011335">
    <property type="entry name" value="Restrct_endonuc-II-like"/>
</dbReference>
<dbReference type="AlphaFoldDB" id="A0AAU9VM70"/>
<keyword evidence="1" id="KW-0863">Zinc-finger</keyword>
<keyword evidence="4" id="KW-1185">Reference proteome</keyword>
<dbReference type="Proteomes" id="UP001159428">
    <property type="component" value="Unassembled WGS sequence"/>
</dbReference>
<dbReference type="GO" id="GO:0008270">
    <property type="term" value="F:zinc ion binding"/>
    <property type="evidence" value="ECO:0007669"/>
    <property type="project" value="UniProtKB-KW"/>
</dbReference>
<dbReference type="Pfam" id="PF04434">
    <property type="entry name" value="SWIM"/>
    <property type="match status" value="1"/>
</dbReference>
<dbReference type="GO" id="GO:0006281">
    <property type="term" value="P:DNA repair"/>
    <property type="evidence" value="ECO:0007669"/>
    <property type="project" value="UniProtKB-ARBA"/>
</dbReference>
<evidence type="ECO:0000256" key="1">
    <source>
        <dbReference type="PROSITE-ProRule" id="PRU00325"/>
    </source>
</evidence>
<organism evidence="3 4">
    <name type="scientific">Pocillopora meandrina</name>
    <dbReference type="NCBI Taxonomy" id="46732"/>
    <lineage>
        <taxon>Eukaryota</taxon>
        <taxon>Metazoa</taxon>
        <taxon>Cnidaria</taxon>
        <taxon>Anthozoa</taxon>
        <taxon>Hexacorallia</taxon>
        <taxon>Scleractinia</taxon>
        <taxon>Astrocoeniina</taxon>
        <taxon>Pocilloporidae</taxon>
        <taxon>Pocillopora</taxon>
    </lineage>
</organism>
<dbReference type="PANTHER" id="PTHR46609">
    <property type="entry name" value="EXONUCLEASE, PHAGE-TYPE/RECB, C-TERMINAL DOMAIN-CONTAINING PROTEIN"/>
    <property type="match status" value="1"/>
</dbReference>
<dbReference type="InterPro" id="IPR011604">
    <property type="entry name" value="PDDEXK-like_dom_sf"/>
</dbReference>
<dbReference type="EMBL" id="CALNXJ010000001">
    <property type="protein sequence ID" value="CAH3031793.1"/>
    <property type="molecule type" value="Genomic_DNA"/>
</dbReference>
<dbReference type="SUPFAM" id="SSF52980">
    <property type="entry name" value="Restriction endonuclease-like"/>
    <property type="match status" value="1"/>
</dbReference>
<evidence type="ECO:0000313" key="3">
    <source>
        <dbReference type="EMBL" id="CAH3031793.1"/>
    </source>
</evidence>
<feature type="domain" description="SWIM-type" evidence="2">
    <location>
        <begin position="57"/>
        <end position="94"/>
    </location>
</feature>
<dbReference type="PANTHER" id="PTHR46609:SF8">
    <property type="entry name" value="YQAJ VIRAL RECOMBINASE DOMAIN-CONTAINING PROTEIN"/>
    <property type="match status" value="1"/>
</dbReference>
<gene>
    <name evidence="3" type="ORF">PMEA_00000615</name>
</gene>
<evidence type="ECO:0000313" key="4">
    <source>
        <dbReference type="Proteomes" id="UP001159428"/>
    </source>
</evidence>
<protein>
    <recommendedName>
        <fullName evidence="2">SWIM-type domain-containing protein</fullName>
    </recommendedName>
</protein>
<keyword evidence="1" id="KW-0479">Metal-binding</keyword>
<dbReference type="CDD" id="cd22343">
    <property type="entry name" value="PDDEXK_lambda_exonuclease-like"/>
    <property type="match status" value="1"/>
</dbReference>
<reference evidence="3 4" key="1">
    <citation type="submission" date="2022-05" db="EMBL/GenBank/DDBJ databases">
        <authorList>
            <consortium name="Genoscope - CEA"/>
            <person name="William W."/>
        </authorList>
    </citation>
    <scope>NUCLEOTIDE SEQUENCE [LARGE SCALE GENOMIC DNA]</scope>
</reference>
<dbReference type="PROSITE" id="PS50966">
    <property type="entry name" value="ZF_SWIM"/>
    <property type="match status" value="1"/>
</dbReference>
<sequence>MVVLTIAFLLSFFENENKSVSRGENHFKSNHVESFSASQGFLKGQVHASMKKKVYNVTIYLDQNNAIKSSECECECPWGAYKCSHAAALFIYGIYNLSWTDVECSWKKRNAPDISRKSISEMFPPTKPGYTALLRQPNQGDQEALYSELRAYGKFTGLCWLLSPEPKQLGDLSVSTVEELIFSEEFLTLSTAAEQLEFIRRKLKVEREIVNQISSLTVSQGNNPSWHLVRKRRLTASNFGSVINAKRVTPSLIKRLLGEYDISRVKAVAWGVTNEAEAIKTFTAKTHLEVVETGVWLDESGILGASPDGLVGEDHVLEAKCSYTFRDASIEEALKSDTFCLEKKEDGSYSPKRNHVYWHQVQGQMYLAKRNYCYFVVWTNRWCVVNEIKKDPSWEENLTRLREFYFKHLFPKIVEGEL</sequence>
<accession>A0AAU9VM70</accession>
<proteinExistence type="predicted"/>
<dbReference type="InterPro" id="IPR051703">
    <property type="entry name" value="NF-kappa-B_Signaling_Reg"/>
</dbReference>
<dbReference type="InterPro" id="IPR019080">
    <property type="entry name" value="YqaJ_viral_recombinase"/>
</dbReference>
<name>A0AAU9VM70_9CNID</name>
<dbReference type="Gene3D" id="3.90.320.10">
    <property type="match status" value="1"/>
</dbReference>